<reference evidence="1 2" key="1">
    <citation type="submission" date="2011-02" db="EMBL/GenBank/DDBJ databases">
        <authorList>
            <person name="Weinstock G."/>
            <person name="Sodergren E."/>
            <person name="Clifton S."/>
            <person name="Fulton L."/>
            <person name="Fulton B."/>
            <person name="Courtney L."/>
            <person name="Fronick C."/>
            <person name="Harrison M."/>
            <person name="Strong C."/>
            <person name="Farmer C."/>
            <person name="Delahaunty K."/>
            <person name="Markovic C."/>
            <person name="Hall O."/>
            <person name="Minx P."/>
            <person name="Tomlinson C."/>
            <person name="Mitreva M."/>
            <person name="Hou S."/>
            <person name="Chen J."/>
            <person name="Wollam A."/>
            <person name="Pepin K.H."/>
            <person name="Johnson M."/>
            <person name="Bhonagiri V."/>
            <person name="Zhang X."/>
            <person name="Suruliraj S."/>
            <person name="Warren W."/>
            <person name="Chinwalla A."/>
            <person name="Mardis E.R."/>
            <person name="Wilson R.K."/>
        </authorList>
    </citation>
    <scope>NUCLEOTIDE SEQUENCE [LARGE SCALE GENOMIC DNA]</scope>
    <source>
        <strain evidence="1 2">YIT 12057</strain>
    </source>
</reference>
<dbReference type="Proteomes" id="UP000003416">
    <property type="component" value="Unassembled WGS sequence"/>
</dbReference>
<accession>F3PRL4</accession>
<keyword evidence="2" id="KW-1185">Reference proteome</keyword>
<dbReference type="EMBL" id="AFBN01000024">
    <property type="protein sequence ID" value="EGF58345.1"/>
    <property type="molecule type" value="Genomic_DNA"/>
</dbReference>
<proteinExistence type="predicted"/>
<name>F3PRL4_9BACE</name>
<dbReference type="STRING" id="763034.HMPREF9446_01365"/>
<gene>
    <name evidence="1" type="ORF">HMPREF9446_01365</name>
</gene>
<dbReference type="AlphaFoldDB" id="F3PRL4"/>
<protein>
    <submittedName>
        <fullName evidence="1">Uncharacterized protein</fullName>
    </submittedName>
</protein>
<sequence>MPVPPCYIKLTQKKYPCPPFSPDRKGQFLYMPAESEPAALLHALPFPSPVTYKVTEMLISDRKTKKDTCSI</sequence>
<evidence type="ECO:0000313" key="2">
    <source>
        <dbReference type="Proteomes" id="UP000003416"/>
    </source>
</evidence>
<comment type="caution">
    <text evidence="1">The sequence shown here is derived from an EMBL/GenBank/DDBJ whole genome shotgun (WGS) entry which is preliminary data.</text>
</comment>
<organism evidence="1 2">
    <name type="scientific">Bacteroides fluxus YIT 12057</name>
    <dbReference type="NCBI Taxonomy" id="763034"/>
    <lineage>
        <taxon>Bacteria</taxon>
        <taxon>Pseudomonadati</taxon>
        <taxon>Bacteroidota</taxon>
        <taxon>Bacteroidia</taxon>
        <taxon>Bacteroidales</taxon>
        <taxon>Bacteroidaceae</taxon>
        <taxon>Bacteroides</taxon>
    </lineage>
</organism>
<dbReference type="HOGENOM" id="CLU_202338_0_0_10"/>
<evidence type="ECO:0000313" key="1">
    <source>
        <dbReference type="EMBL" id="EGF58345.1"/>
    </source>
</evidence>